<reference evidence="6" key="1">
    <citation type="submission" date="2018-05" db="EMBL/GenBank/DDBJ databases">
        <authorList>
            <person name="Lanie J.A."/>
            <person name="Ng W.-L."/>
            <person name="Kazmierczak K.M."/>
            <person name="Andrzejewski T.M."/>
            <person name="Davidsen T.M."/>
            <person name="Wayne K.J."/>
            <person name="Tettelin H."/>
            <person name="Glass J.I."/>
            <person name="Rusch D."/>
            <person name="Podicherti R."/>
            <person name="Tsui H.-C.T."/>
            <person name="Winkler M.E."/>
        </authorList>
    </citation>
    <scope>NUCLEOTIDE SEQUENCE</scope>
</reference>
<evidence type="ECO:0000256" key="1">
    <source>
        <dbReference type="ARBA" id="ARBA00012104"/>
    </source>
</evidence>
<dbReference type="InterPro" id="IPR004625">
    <property type="entry name" value="PyrdxlKinase"/>
</dbReference>
<dbReference type="GO" id="GO:0008478">
    <property type="term" value="F:pyridoxal kinase activity"/>
    <property type="evidence" value="ECO:0007669"/>
    <property type="project" value="UniProtKB-EC"/>
</dbReference>
<evidence type="ECO:0000256" key="5">
    <source>
        <dbReference type="ARBA" id="ARBA00022840"/>
    </source>
</evidence>
<dbReference type="NCBIfam" id="TIGR00687">
    <property type="entry name" value="pyridox_kin"/>
    <property type="match status" value="1"/>
</dbReference>
<dbReference type="PANTHER" id="PTHR10534:SF2">
    <property type="entry name" value="PYRIDOXAL KINASE"/>
    <property type="match status" value="1"/>
</dbReference>
<dbReference type="SUPFAM" id="SSF53613">
    <property type="entry name" value="Ribokinase-like"/>
    <property type="match status" value="1"/>
</dbReference>
<dbReference type="GO" id="GO:0005829">
    <property type="term" value="C:cytosol"/>
    <property type="evidence" value="ECO:0007669"/>
    <property type="project" value="TreeGrafter"/>
</dbReference>
<gene>
    <name evidence="6" type="ORF">METZ01_LOCUS491283</name>
</gene>
<keyword evidence="2" id="KW-0808">Transferase</keyword>
<evidence type="ECO:0000313" key="6">
    <source>
        <dbReference type="EMBL" id="SVE38429.1"/>
    </source>
</evidence>
<keyword evidence="5" id="KW-0067">ATP-binding</keyword>
<accession>A0A383D2E1</accession>
<evidence type="ECO:0000256" key="4">
    <source>
        <dbReference type="ARBA" id="ARBA00022777"/>
    </source>
</evidence>
<evidence type="ECO:0000256" key="2">
    <source>
        <dbReference type="ARBA" id="ARBA00022679"/>
    </source>
</evidence>
<dbReference type="EC" id="2.7.1.35" evidence="1"/>
<dbReference type="GO" id="GO:0009443">
    <property type="term" value="P:pyridoxal 5'-phosphate salvage"/>
    <property type="evidence" value="ECO:0007669"/>
    <property type="project" value="InterPro"/>
</dbReference>
<sequence length="182" mass="19543">MSGGDVQWRTWESPKFADLMSKSGWHYNPWLRCGKLTAMTIISAQSHVSYGYVGNSAAVFALRRLGHEVCPVHTALLAHHPGYGSFNGALTPPETVSAILEGLQLIGVYTECSALLSGYLGSVKTGEAVLGAWRKIQNAAPDAVYCCDPVIGDVDEGVYVDSALPDFFRERALPKATAAIVN</sequence>
<dbReference type="EMBL" id="UINC01213581">
    <property type="protein sequence ID" value="SVE38429.1"/>
    <property type="molecule type" value="Genomic_DNA"/>
</dbReference>
<dbReference type="Gene3D" id="3.40.1190.20">
    <property type="match status" value="1"/>
</dbReference>
<dbReference type="GO" id="GO:0005524">
    <property type="term" value="F:ATP binding"/>
    <property type="evidence" value="ECO:0007669"/>
    <property type="project" value="UniProtKB-KW"/>
</dbReference>
<dbReference type="InterPro" id="IPR029056">
    <property type="entry name" value="Ribokinase-like"/>
</dbReference>
<name>A0A383D2E1_9ZZZZ</name>
<dbReference type="PANTHER" id="PTHR10534">
    <property type="entry name" value="PYRIDOXAL KINASE"/>
    <property type="match status" value="1"/>
</dbReference>
<evidence type="ECO:0000256" key="3">
    <source>
        <dbReference type="ARBA" id="ARBA00022741"/>
    </source>
</evidence>
<feature type="non-terminal residue" evidence="6">
    <location>
        <position position="182"/>
    </location>
</feature>
<dbReference type="AlphaFoldDB" id="A0A383D2E1"/>
<keyword evidence="3" id="KW-0547">Nucleotide-binding</keyword>
<protein>
    <recommendedName>
        <fullName evidence="1">pyridoxal kinase</fullName>
        <ecNumber evidence="1">2.7.1.35</ecNumber>
    </recommendedName>
</protein>
<keyword evidence="4" id="KW-0418">Kinase</keyword>
<proteinExistence type="predicted"/>
<organism evidence="6">
    <name type="scientific">marine metagenome</name>
    <dbReference type="NCBI Taxonomy" id="408172"/>
    <lineage>
        <taxon>unclassified sequences</taxon>
        <taxon>metagenomes</taxon>
        <taxon>ecological metagenomes</taxon>
    </lineage>
</organism>